<keyword evidence="1" id="KW-0812">Transmembrane</keyword>
<feature type="transmembrane region" description="Helical" evidence="1">
    <location>
        <begin position="74"/>
        <end position="94"/>
    </location>
</feature>
<proteinExistence type="predicted"/>
<keyword evidence="1" id="KW-1133">Transmembrane helix</keyword>
<dbReference type="AlphaFoldDB" id="A0A4P7PR15"/>
<keyword evidence="1" id="KW-0472">Membrane</keyword>
<accession>A0A4P7PR15</accession>
<protein>
    <submittedName>
        <fullName evidence="2">Uncharacterized protein</fullName>
    </submittedName>
</protein>
<feature type="transmembrane region" description="Helical" evidence="1">
    <location>
        <begin position="15"/>
        <end position="38"/>
    </location>
</feature>
<dbReference type="PROSITE" id="PS51257">
    <property type="entry name" value="PROKAR_LIPOPROTEIN"/>
    <property type="match status" value="1"/>
</dbReference>
<sequence>MTLYQKTLGDFQQSYVGFAALVIIGQSCLGGAAAMYILENGNSIPQMIQLGMVVITCTLVNVGILAQLTPKTVFNMTIFSVILSLLAIVLNVLVI</sequence>
<dbReference type="KEGG" id="fsn:GS03_00368"/>
<dbReference type="OrthoDB" id="1467832at2"/>
<gene>
    <name evidence="2" type="ORF">GS03_00368</name>
</gene>
<feature type="transmembrane region" description="Helical" evidence="1">
    <location>
        <begin position="50"/>
        <end position="68"/>
    </location>
</feature>
<keyword evidence="3" id="KW-1185">Reference proteome</keyword>
<reference evidence="2 3" key="1">
    <citation type="submission" date="2019-04" db="EMBL/GenBank/DDBJ databases">
        <title>Flavobacterium sp. GS03.</title>
        <authorList>
            <person name="Kim H."/>
        </authorList>
    </citation>
    <scope>NUCLEOTIDE SEQUENCE [LARGE SCALE GENOMIC DNA]</scope>
    <source>
        <strain evidence="2 3">GS03</strain>
    </source>
</reference>
<evidence type="ECO:0000313" key="2">
    <source>
        <dbReference type="EMBL" id="QBZ96885.1"/>
    </source>
</evidence>
<evidence type="ECO:0000313" key="3">
    <source>
        <dbReference type="Proteomes" id="UP000296862"/>
    </source>
</evidence>
<name>A0A4P7PR15_9FLAO</name>
<dbReference type="RefSeq" id="WP_136150874.1">
    <property type="nucleotide sequence ID" value="NZ_CP038810.1"/>
</dbReference>
<evidence type="ECO:0000256" key="1">
    <source>
        <dbReference type="SAM" id="Phobius"/>
    </source>
</evidence>
<dbReference type="Proteomes" id="UP000296862">
    <property type="component" value="Chromosome"/>
</dbReference>
<organism evidence="2 3">
    <name type="scientific">Flavobacterium sangjuense</name>
    <dbReference type="NCBI Taxonomy" id="2518177"/>
    <lineage>
        <taxon>Bacteria</taxon>
        <taxon>Pseudomonadati</taxon>
        <taxon>Bacteroidota</taxon>
        <taxon>Flavobacteriia</taxon>
        <taxon>Flavobacteriales</taxon>
        <taxon>Flavobacteriaceae</taxon>
        <taxon>Flavobacterium</taxon>
    </lineage>
</organism>
<dbReference type="EMBL" id="CP038810">
    <property type="protein sequence ID" value="QBZ96885.1"/>
    <property type="molecule type" value="Genomic_DNA"/>
</dbReference>